<evidence type="ECO:0000256" key="1">
    <source>
        <dbReference type="SAM" id="SignalP"/>
    </source>
</evidence>
<dbReference type="OrthoDB" id="914406at2"/>
<keyword evidence="3" id="KW-1185">Reference proteome</keyword>
<dbReference type="Gene3D" id="2.60.40.10">
    <property type="entry name" value="Immunoglobulins"/>
    <property type="match status" value="1"/>
</dbReference>
<protein>
    <submittedName>
        <fullName evidence="2">Lysyl oxidase</fullName>
    </submittedName>
</protein>
<dbReference type="GO" id="GO:0016641">
    <property type="term" value="F:oxidoreductase activity, acting on the CH-NH2 group of donors, oxygen as acceptor"/>
    <property type="evidence" value="ECO:0007669"/>
    <property type="project" value="InterPro"/>
</dbReference>
<evidence type="ECO:0000313" key="3">
    <source>
        <dbReference type="Proteomes" id="UP000321685"/>
    </source>
</evidence>
<dbReference type="AlphaFoldDB" id="A0A511DE37"/>
<accession>A0A511DE37</accession>
<dbReference type="InterPro" id="IPR001695">
    <property type="entry name" value="Lysyl_oxidase"/>
</dbReference>
<dbReference type="GO" id="GO:0005507">
    <property type="term" value="F:copper ion binding"/>
    <property type="evidence" value="ECO:0007669"/>
    <property type="project" value="InterPro"/>
</dbReference>
<organism evidence="2 3">
    <name type="scientific">Pseudonocardia sulfidoxydans NBRC 16205</name>
    <dbReference type="NCBI Taxonomy" id="1223511"/>
    <lineage>
        <taxon>Bacteria</taxon>
        <taxon>Bacillati</taxon>
        <taxon>Actinomycetota</taxon>
        <taxon>Actinomycetes</taxon>
        <taxon>Pseudonocardiales</taxon>
        <taxon>Pseudonocardiaceae</taxon>
        <taxon>Pseudonocardia</taxon>
    </lineage>
</organism>
<evidence type="ECO:0000313" key="2">
    <source>
        <dbReference type="EMBL" id="GEL22663.1"/>
    </source>
</evidence>
<dbReference type="Pfam" id="PF01186">
    <property type="entry name" value="Lysyl_oxidase"/>
    <property type="match status" value="1"/>
</dbReference>
<proteinExistence type="predicted"/>
<name>A0A511DE37_9PSEU</name>
<feature type="signal peptide" evidence="1">
    <location>
        <begin position="1"/>
        <end position="20"/>
    </location>
</feature>
<comment type="caution">
    <text evidence="2">The sequence shown here is derived from an EMBL/GenBank/DDBJ whole genome shotgun (WGS) entry which is preliminary data.</text>
</comment>
<dbReference type="InterPro" id="IPR013783">
    <property type="entry name" value="Ig-like_fold"/>
</dbReference>
<sequence length="317" mass="33883">MPGRAVAAALAIGLATTFLAACQDLDPPLLPDLTQAAVGCAPATDVAPGSCTAWDVCPVANPQNPHATCVSSGPMRQVRLRFTSSEENVGDGPLLLYGHRDSTATPTMAVRQALQPGEDEPLPASFAQAQRPIAGASMYYEPATMHMHWHLLAFDRFQLVADDGRTVVSDRKNGFCLGDRYDIDTTDTLAHIPADDGSPQTVLADELAANDCRMHHPEALDVAEGISVGSGDNYDYTVDYQWLDVTAVPSGTYTLVNTVNPDRRILEKDYENNSSSIVVSIEWPGGGAAPRTVTAPPEVHLLRSCPGHETCSEADAW</sequence>
<gene>
    <name evidence="2" type="ORF">PSU4_16170</name>
</gene>
<feature type="chain" id="PRO_5022003778" evidence="1">
    <location>
        <begin position="21"/>
        <end position="317"/>
    </location>
</feature>
<dbReference type="GO" id="GO:0005975">
    <property type="term" value="P:carbohydrate metabolic process"/>
    <property type="evidence" value="ECO:0007669"/>
    <property type="project" value="UniProtKB-ARBA"/>
</dbReference>
<dbReference type="PROSITE" id="PS51257">
    <property type="entry name" value="PROKAR_LIPOPROTEIN"/>
    <property type="match status" value="1"/>
</dbReference>
<keyword evidence="1" id="KW-0732">Signal</keyword>
<dbReference type="RefSeq" id="WP_147104357.1">
    <property type="nucleotide sequence ID" value="NZ_BJVJ01000011.1"/>
</dbReference>
<dbReference type="EMBL" id="BJVJ01000011">
    <property type="protein sequence ID" value="GEL22663.1"/>
    <property type="molecule type" value="Genomic_DNA"/>
</dbReference>
<dbReference type="Proteomes" id="UP000321685">
    <property type="component" value="Unassembled WGS sequence"/>
</dbReference>
<reference evidence="2 3" key="1">
    <citation type="submission" date="2019-07" db="EMBL/GenBank/DDBJ databases">
        <title>Whole genome shotgun sequence of Pseudonocardia sulfidoxydans NBRC 16205.</title>
        <authorList>
            <person name="Hosoyama A."/>
            <person name="Uohara A."/>
            <person name="Ohji S."/>
            <person name="Ichikawa N."/>
        </authorList>
    </citation>
    <scope>NUCLEOTIDE SEQUENCE [LARGE SCALE GENOMIC DNA]</scope>
    <source>
        <strain evidence="2 3">NBRC 16205</strain>
    </source>
</reference>